<keyword evidence="1" id="KW-0812">Transmembrane</keyword>
<dbReference type="KEGG" id="fam:OYT1_ch2154"/>
<dbReference type="AlphaFoldDB" id="A0A2Z6GED5"/>
<dbReference type="STRING" id="1188319.OYT1_01144"/>
<dbReference type="EMBL" id="AP018738">
    <property type="protein sequence ID" value="BBE51679.1"/>
    <property type="molecule type" value="Genomic_DNA"/>
</dbReference>
<name>A0A2Z6GED5_9PROT</name>
<sequence>MSILSSIITVIGVAAVIGIAVAALTAQMRK</sequence>
<reference evidence="2 3" key="1">
    <citation type="submission" date="2018-06" db="EMBL/GenBank/DDBJ databases">
        <title>OYT1 Genome Sequencing.</title>
        <authorList>
            <person name="Kato S."/>
            <person name="Itoh T."/>
            <person name="Ohkuma M."/>
        </authorList>
    </citation>
    <scope>NUCLEOTIDE SEQUENCE [LARGE SCALE GENOMIC DNA]</scope>
    <source>
        <strain evidence="2 3">OYT1</strain>
    </source>
</reference>
<protein>
    <submittedName>
        <fullName evidence="2">Uncharacterized protein</fullName>
    </submittedName>
</protein>
<proteinExistence type="predicted"/>
<accession>A0A2Z6GED5</accession>
<gene>
    <name evidence="2" type="ORF">OYT1_ch2154</name>
</gene>
<dbReference type="Proteomes" id="UP000033070">
    <property type="component" value="Chromosome"/>
</dbReference>
<evidence type="ECO:0000313" key="2">
    <source>
        <dbReference type="EMBL" id="BBE51679.1"/>
    </source>
</evidence>
<feature type="transmembrane region" description="Helical" evidence="1">
    <location>
        <begin position="6"/>
        <end position="26"/>
    </location>
</feature>
<keyword evidence="1" id="KW-0472">Membrane</keyword>
<organism evidence="2 3">
    <name type="scientific">Ferriphaselus amnicola</name>
    <dbReference type="NCBI Taxonomy" id="1188319"/>
    <lineage>
        <taxon>Bacteria</taxon>
        <taxon>Pseudomonadati</taxon>
        <taxon>Pseudomonadota</taxon>
        <taxon>Betaproteobacteria</taxon>
        <taxon>Nitrosomonadales</taxon>
        <taxon>Gallionellaceae</taxon>
        <taxon>Ferriphaselus</taxon>
    </lineage>
</organism>
<evidence type="ECO:0000313" key="3">
    <source>
        <dbReference type="Proteomes" id="UP000033070"/>
    </source>
</evidence>
<keyword evidence="3" id="KW-1185">Reference proteome</keyword>
<evidence type="ECO:0000256" key="1">
    <source>
        <dbReference type="SAM" id="Phobius"/>
    </source>
</evidence>
<keyword evidence="1" id="KW-1133">Transmembrane helix</keyword>